<dbReference type="SMART" id="SM00346">
    <property type="entry name" value="HTH_ICLR"/>
    <property type="match status" value="1"/>
</dbReference>
<dbReference type="EMBL" id="JACHIB010000024">
    <property type="protein sequence ID" value="MBB6085370.1"/>
    <property type="molecule type" value="Genomic_DNA"/>
</dbReference>
<evidence type="ECO:0000256" key="1">
    <source>
        <dbReference type="ARBA" id="ARBA00023015"/>
    </source>
</evidence>
<dbReference type="InterPro" id="IPR050707">
    <property type="entry name" value="HTH_MetabolicPath_Reg"/>
</dbReference>
<dbReference type="InterPro" id="IPR029016">
    <property type="entry name" value="GAF-like_dom_sf"/>
</dbReference>
<keyword evidence="1" id="KW-0805">Transcription regulation</keyword>
<comment type="caution">
    <text evidence="6">The sequence shown here is derived from an EMBL/GenBank/DDBJ whole genome shotgun (WGS) entry which is preliminary data.</text>
</comment>
<dbReference type="InterPro" id="IPR014757">
    <property type="entry name" value="Tscrpt_reg_IclR_C"/>
</dbReference>
<dbReference type="Pfam" id="PF01614">
    <property type="entry name" value="IclR_C"/>
    <property type="match status" value="1"/>
</dbReference>
<feature type="domain" description="HTH iclR-type" evidence="4">
    <location>
        <begin position="6"/>
        <end position="67"/>
    </location>
</feature>
<dbReference type="SUPFAM" id="SSF55781">
    <property type="entry name" value="GAF domain-like"/>
    <property type="match status" value="1"/>
</dbReference>
<dbReference type="GO" id="GO:0045892">
    <property type="term" value="P:negative regulation of DNA-templated transcription"/>
    <property type="evidence" value="ECO:0007669"/>
    <property type="project" value="TreeGrafter"/>
</dbReference>
<dbReference type="PANTHER" id="PTHR30136">
    <property type="entry name" value="HELIX-TURN-HELIX TRANSCRIPTIONAL REGULATOR, ICLR FAMILY"/>
    <property type="match status" value="1"/>
</dbReference>
<dbReference type="InterPro" id="IPR005471">
    <property type="entry name" value="Tscrpt_reg_IclR_N"/>
</dbReference>
<evidence type="ECO:0000313" key="7">
    <source>
        <dbReference type="Proteomes" id="UP000541136"/>
    </source>
</evidence>
<dbReference type="Pfam" id="PF09339">
    <property type="entry name" value="HTH_IclR"/>
    <property type="match status" value="1"/>
</dbReference>
<dbReference type="RefSeq" id="WP_151023848.1">
    <property type="nucleotide sequence ID" value="NZ_JACHIB010000024.1"/>
</dbReference>
<dbReference type="Gene3D" id="1.10.10.10">
    <property type="entry name" value="Winged helix-like DNA-binding domain superfamily/Winged helix DNA-binding domain"/>
    <property type="match status" value="1"/>
</dbReference>
<organism evidence="6 7">
    <name type="scientific">Castellaniella defragrans</name>
    <name type="common">Alcaligenes defragrans</name>
    <dbReference type="NCBI Taxonomy" id="75697"/>
    <lineage>
        <taxon>Bacteria</taxon>
        <taxon>Pseudomonadati</taxon>
        <taxon>Pseudomonadota</taxon>
        <taxon>Betaproteobacteria</taxon>
        <taxon>Burkholderiales</taxon>
        <taxon>Alcaligenaceae</taxon>
        <taxon>Castellaniella</taxon>
    </lineage>
</organism>
<dbReference type="PROSITE" id="PS51077">
    <property type="entry name" value="HTH_ICLR"/>
    <property type="match status" value="1"/>
</dbReference>
<proteinExistence type="predicted"/>
<keyword evidence="2 6" id="KW-0238">DNA-binding</keyword>
<dbReference type="Proteomes" id="UP000541136">
    <property type="component" value="Unassembled WGS sequence"/>
</dbReference>
<evidence type="ECO:0000256" key="2">
    <source>
        <dbReference type="ARBA" id="ARBA00023125"/>
    </source>
</evidence>
<dbReference type="Gene3D" id="3.30.450.40">
    <property type="match status" value="2"/>
</dbReference>
<sequence length="237" mass="25896">MTREGVAAVDRALTILDVFIDGGDSLTLTDISKRAGFYKSTTLRLAESLEKFGYLRRLEDGTYRLGPKPLYLGSLYQKHFRSADIVVPVLRSIVDELQEGASFFIKDHDARICLHRVDAPRSVRDSVHEGDALPLKVGASGHVMRAFEQEAGEKYDDIRRALYAVSLGERDPEIGAVACPVFGIGQQLAGVVSISGPKYRFSEEKIAQVIPVLKRHAAELTDALGGRWPEGGAGTSP</sequence>
<dbReference type="InterPro" id="IPR036388">
    <property type="entry name" value="WH-like_DNA-bd_sf"/>
</dbReference>
<evidence type="ECO:0000256" key="3">
    <source>
        <dbReference type="ARBA" id="ARBA00023163"/>
    </source>
</evidence>
<evidence type="ECO:0000259" key="4">
    <source>
        <dbReference type="PROSITE" id="PS51077"/>
    </source>
</evidence>
<evidence type="ECO:0000259" key="5">
    <source>
        <dbReference type="PROSITE" id="PS51078"/>
    </source>
</evidence>
<keyword evidence="3" id="KW-0804">Transcription</keyword>
<dbReference type="InterPro" id="IPR036390">
    <property type="entry name" value="WH_DNA-bd_sf"/>
</dbReference>
<evidence type="ECO:0000313" key="6">
    <source>
        <dbReference type="EMBL" id="MBB6085370.1"/>
    </source>
</evidence>
<dbReference type="GO" id="GO:0003700">
    <property type="term" value="F:DNA-binding transcription factor activity"/>
    <property type="evidence" value="ECO:0007669"/>
    <property type="project" value="TreeGrafter"/>
</dbReference>
<dbReference type="GO" id="GO:0003677">
    <property type="term" value="F:DNA binding"/>
    <property type="evidence" value="ECO:0007669"/>
    <property type="project" value="UniProtKB-KW"/>
</dbReference>
<accession>A0A7W9WQX4</accession>
<feature type="domain" description="IclR-ED" evidence="5">
    <location>
        <begin position="68"/>
        <end position="226"/>
    </location>
</feature>
<dbReference type="PANTHER" id="PTHR30136:SF39">
    <property type="entry name" value="TRANSCRIPTIONAL REGULATORY PROTEIN"/>
    <property type="match status" value="1"/>
</dbReference>
<protein>
    <submittedName>
        <fullName evidence="6">DNA-binding IclR family transcriptional regulator</fullName>
    </submittedName>
</protein>
<reference evidence="6 7" key="1">
    <citation type="submission" date="2020-08" db="EMBL/GenBank/DDBJ databases">
        <title>Genomic Encyclopedia of Type Strains, Phase IV (KMG-IV): sequencing the most valuable type-strain genomes for metagenomic binning, comparative biology and taxonomic classification.</title>
        <authorList>
            <person name="Goeker M."/>
        </authorList>
    </citation>
    <scope>NUCLEOTIDE SEQUENCE [LARGE SCALE GENOMIC DNA]</scope>
    <source>
        <strain evidence="6 7">DSM 12141</strain>
    </source>
</reference>
<dbReference type="AlphaFoldDB" id="A0A7W9WQX4"/>
<dbReference type="SUPFAM" id="SSF46785">
    <property type="entry name" value="Winged helix' DNA-binding domain"/>
    <property type="match status" value="1"/>
</dbReference>
<gene>
    <name evidence="6" type="ORF">HNR28_003427</name>
</gene>
<name>A0A7W9WQX4_CASDE</name>
<dbReference type="PROSITE" id="PS51078">
    <property type="entry name" value="ICLR_ED"/>
    <property type="match status" value="1"/>
</dbReference>